<accession>A0A1H0DC53</accession>
<gene>
    <name evidence="5" type="ORF">SAMN04489726_7707</name>
</gene>
<organism evidence="5 6">
    <name type="scientific">Allokutzneria albata</name>
    <name type="common">Kibdelosporangium albatum</name>
    <dbReference type="NCBI Taxonomy" id="211114"/>
    <lineage>
        <taxon>Bacteria</taxon>
        <taxon>Bacillati</taxon>
        <taxon>Actinomycetota</taxon>
        <taxon>Actinomycetes</taxon>
        <taxon>Pseudonocardiales</taxon>
        <taxon>Pseudonocardiaceae</taxon>
        <taxon>Allokutzneria</taxon>
    </lineage>
</organism>
<keyword evidence="2" id="KW-0238">DNA-binding</keyword>
<dbReference type="GO" id="GO:0006355">
    <property type="term" value="P:regulation of DNA-templated transcription"/>
    <property type="evidence" value="ECO:0007669"/>
    <property type="project" value="InterPro"/>
</dbReference>
<dbReference type="Gene3D" id="1.10.10.10">
    <property type="entry name" value="Winged helix-like DNA-binding domain superfamily/Winged helix DNA-binding domain"/>
    <property type="match status" value="1"/>
</dbReference>
<dbReference type="SUPFAM" id="SSF46894">
    <property type="entry name" value="C-terminal effector domain of the bipartite response regulators"/>
    <property type="match status" value="1"/>
</dbReference>
<evidence type="ECO:0000256" key="2">
    <source>
        <dbReference type="ARBA" id="ARBA00023125"/>
    </source>
</evidence>
<evidence type="ECO:0000259" key="4">
    <source>
        <dbReference type="PROSITE" id="PS50043"/>
    </source>
</evidence>
<sequence>MTVGSHASWPLTGRSAELDSITAVLRRGERCGVLLTGEAGIGKSRLARAVFERCRTEGLLVVTATGAEATREMPFAAVAGWLPEGTRPSMRADFFGAATRRLRALANGRRIVLGLDDAHFLDDVSAALVQHLATTVDARPVATARTAAAERDPVAALRRRGLVQVFEVRPLSATEVTELLHGVLGGPVAGLTAELLCHNSQGNPLFLRHLIDSGLESGALAERDGVWCWNGPLAPHARLGDAVAAAIGTLTEADARAMEYLSHAEPVEADVLERLVPAAVLDGLEARSLLAVEPSGSHLLVRCAHPLYGEVTRARTGRLRRRRVFRRLAEAGAADQLRLVDWRLRGGLAVSDDQVLGAAREALARCDPRLAEELARRVQSTAALSVLSQALVAQGKAEEAESLLCKETAGELVAIRAINLLWGLRRPAAAAEVVSTASERSPELGVAELAIDFFGSGRIRAVDRADLAPATPVVAGAAATLSVYLRTFAGQPEQVVAEFGELGLSHVWASLRGAARACHLHALTLTGRIREALRTGERYYAEAVAEGDPAEVALIALERGVCESWSGRVPQALPYFREARALVTDAMPFPIQAYVASEFAACSAALREPQPDVIGETRARMPEESGLSDHMAFAEIRVLANSGQSTHAATLLEALVRKHIAAGRLTNAVECQYYLCRMRPSTSDAALLAKLASRCDSPVFPLFAEHAHALATRDVAALEATAVRLAELGYGGMALEAAMMGADVAKGRTRAAARLGRMAERLLAECGGFQPVWLNPLTGPQPLTTREREVCELAVAGLDNAGIAARLAVSVRTVGNHLQHAYAKLGVRRRTDLAAALNLS</sequence>
<proteinExistence type="predicted"/>
<evidence type="ECO:0000256" key="1">
    <source>
        <dbReference type="ARBA" id="ARBA00023015"/>
    </source>
</evidence>
<dbReference type="Proteomes" id="UP000183376">
    <property type="component" value="Chromosome I"/>
</dbReference>
<dbReference type="PROSITE" id="PS00622">
    <property type="entry name" value="HTH_LUXR_1"/>
    <property type="match status" value="1"/>
</dbReference>
<keyword evidence="6" id="KW-1185">Reference proteome</keyword>
<dbReference type="RefSeq" id="WP_030428343.1">
    <property type="nucleotide sequence ID" value="NZ_JOEF01000004.1"/>
</dbReference>
<evidence type="ECO:0000313" key="5">
    <source>
        <dbReference type="EMBL" id="SDN67556.1"/>
    </source>
</evidence>
<dbReference type="InterPro" id="IPR041664">
    <property type="entry name" value="AAA_16"/>
</dbReference>
<feature type="domain" description="HTH luxR-type" evidence="4">
    <location>
        <begin position="776"/>
        <end position="840"/>
    </location>
</feature>
<dbReference type="GO" id="GO:0003677">
    <property type="term" value="F:DNA binding"/>
    <property type="evidence" value="ECO:0007669"/>
    <property type="project" value="UniProtKB-KW"/>
</dbReference>
<protein>
    <submittedName>
        <fullName evidence="5">AAA ATPase domain-containing protein</fullName>
    </submittedName>
</protein>
<dbReference type="PANTHER" id="PTHR44688">
    <property type="entry name" value="DNA-BINDING TRANSCRIPTIONAL ACTIVATOR DEVR_DOSR"/>
    <property type="match status" value="1"/>
</dbReference>
<name>A0A1H0DC53_ALLAB</name>
<dbReference type="Pfam" id="PF13191">
    <property type="entry name" value="AAA_16"/>
    <property type="match status" value="1"/>
</dbReference>
<dbReference type="SUPFAM" id="SSF52540">
    <property type="entry name" value="P-loop containing nucleoside triphosphate hydrolases"/>
    <property type="match status" value="1"/>
</dbReference>
<evidence type="ECO:0000313" key="6">
    <source>
        <dbReference type="Proteomes" id="UP000183376"/>
    </source>
</evidence>
<dbReference type="InterPro" id="IPR027417">
    <property type="entry name" value="P-loop_NTPase"/>
</dbReference>
<dbReference type="Pfam" id="PF00196">
    <property type="entry name" value="GerE"/>
    <property type="match status" value="1"/>
</dbReference>
<dbReference type="Gene3D" id="3.40.50.300">
    <property type="entry name" value="P-loop containing nucleotide triphosphate hydrolases"/>
    <property type="match status" value="1"/>
</dbReference>
<dbReference type="AlphaFoldDB" id="A0A1H0DC53"/>
<reference evidence="5 6" key="1">
    <citation type="submission" date="2016-10" db="EMBL/GenBank/DDBJ databases">
        <authorList>
            <person name="de Groot N.N."/>
        </authorList>
    </citation>
    <scope>NUCLEOTIDE SEQUENCE [LARGE SCALE GENOMIC DNA]</scope>
    <source>
        <strain evidence="5 6">DSM 44149</strain>
    </source>
</reference>
<dbReference type="InterPro" id="IPR036388">
    <property type="entry name" value="WH-like_DNA-bd_sf"/>
</dbReference>
<evidence type="ECO:0000256" key="3">
    <source>
        <dbReference type="ARBA" id="ARBA00023163"/>
    </source>
</evidence>
<dbReference type="PRINTS" id="PR00038">
    <property type="entry name" value="HTHLUXR"/>
</dbReference>
<dbReference type="InterPro" id="IPR000792">
    <property type="entry name" value="Tscrpt_reg_LuxR_C"/>
</dbReference>
<dbReference type="EMBL" id="LT629701">
    <property type="protein sequence ID" value="SDN67556.1"/>
    <property type="molecule type" value="Genomic_DNA"/>
</dbReference>
<dbReference type="PANTHER" id="PTHR44688:SF16">
    <property type="entry name" value="DNA-BINDING TRANSCRIPTIONAL ACTIVATOR DEVR_DOSR"/>
    <property type="match status" value="1"/>
</dbReference>
<dbReference type="InterPro" id="IPR016032">
    <property type="entry name" value="Sig_transdc_resp-reg_C-effctor"/>
</dbReference>
<keyword evidence="1" id="KW-0805">Transcription regulation</keyword>
<dbReference type="CDD" id="cd06170">
    <property type="entry name" value="LuxR_C_like"/>
    <property type="match status" value="1"/>
</dbReference>
<keyword evidence="3" id="KW-0804">Transcription</keyword>
<dbReference type="SMART" id="SM00421">
    <property type="entry name" value="HTH_LUXR"/>
    <property type="match status" value="1"/>
</dbReference>
<dbReference type="STRING" id="211114.SAMN04489726_7707"/>
<dbReference type="eggNOG" id="COG2909">
    <property type="taxonomic scope" value="Bacteria"/>
</dbReference>
<dbReference type="OrthoDB" id="3197423at2"/>
<dbReference type="PROSITE" id="PS50043">
    <property type="entry name" value="HTH_LUXR_2"/>
    <property type="match status" value="1"/>
</dbReference>